<feature type="region of interest" description="Disordered" evidence="1">
    <location>
        <begin position="413"/>
        <end position="446"/>
    </location>
</feature>
<dbReference type="EMBL" id="JARQWQ010000030">
    <property type="protein sequence ID" value="KAK2562189.1"/>
    <property type="molecule type" value="Genomic_DNA"/>
</dbReference>
<feature type="compositionally biased region" description="Basic and acidic residues" evidence="1">
    <location>
        <begin position="1657"/>
        <end position="1676"/>
    </location>
</feature>
<evidence type="ECO:0000313" key="3">
    <source>
        <dbReference type="Proteomes" id="UP001249851"/>
    </source>
</evidence>
<comment type="caution">
    <text evidence="2">The sequence shown here is derived from an EMBL/GenBank/DDBJ whole genome shotgun (WGS) entry which is preliminary data.</text>
</comment>
<feature type="compositionally biased region" description="Low complexity" evidence="1">
    <location>
        <begin position="889"/>
        <end position="906"/>
    </location>
</feature>
<keyword evidence="3" id="KW-1185">Reference proteome</keyword>
<feature type="compositionally biased region" description="Low complexity" evidence="1">
    <location>
        <begin position="501"/>
        <end position="510"/>
    </location>
</feature>
<feature type="compositionally biased region" description="Basic and acidic residues" evidence="1">
    <location>
        <begin position="1404"/>
        <end position="1415"/>
    </location>
</feature>
<dbReference type="InterPro" id="IPR011993">
    <property type="entry name" value="PH-like_dom_sf"/>
</dbReference>
<feature type="region of interest" description="Disordered" evidence="1">
    <location>
        <begin position="1390"/>
        <end position="1415"/>
    </location>
</feature>
<feature type="compositionally biased region" description="Basic and acidic residues" evidence="1">
    <location>
        <begin position="663"/>
        <end position="682"/>
    </location>
</feature>
<feature type="compositionally biased region" description="Low complexity" evidence="1">
    <location>
        <begin position="1605"/>
        <end position="1623"/>
    </location>
</feature>
<dbReference type="Gene3D" id="2.30.29.30">
    <property type="entry name" value="Pleckstrin-homology domain (PH domain)/Phosphotyrosine-binding domain (PTB)"/>
    <property type="match status" value="1"/>
</dbReference>
<gene>
    <name evidence="2" type="ORF">P5673_014963</name>
</gene>
<accession>A0AAD9V5N7</accession>
<feature type="compositionally biased region" description="Low complexity" evidence="1">
    <location>
        <begin position="424"/>
        <end position="438"/>
    </location>
</feature>
<feature type="compositionally biased region" description="Polar residues" evidence="1">
    <location>
        <begin position="1282"/>
        <end position="1291"/>
    </location>
</feature>
<proteinExistence type="predicted"/>
<name>A0AAD9V5N7_ACRCE</name>
<feature type="region of interest" description="Disordered" evidence="1">
    <location>
        <begin position="848"/>
        <end position="933"/>
    </location>
</feature>
<feature type="region of interest" description="Disordered" evidence="1">
    <location>
        <begin position="711"/>
        <end position="737"/>
    </location>
</feature>
<feature type="compositionally biased region" description="Polar residues" evidence="1">
    <location>
        <begin position="870"/>
        <end position="888"/>
    </location>
</feature>
<evidence type="ECO:0000256" key="1">
    <source>
        <dbReference type="SAM" id="MobiDB-lite"/>
    </source>
</evidence>
<protein>
    <submittedName>
        <fullName evidence="2">Uncharacterized protein</fullName>
    </submittedName>
</protein>
<feature type="region of interest" description="Disordered" evidence="1">
    <location>
        <begin position="478"/>
        <end position="687"/>
    </location>
</feature>
<feature type="region of interest" description="Disordered" evidence="1">
    <location>
        <begin position="799"/>
        <end position="820"/>
    </location>
</feature>
<organism evidence="2 3">
    <name type="scientific">Acropora cervicornis</name>
    <name type="common">Staghorn coral</name>
    <dbReference type="NCBI Taxonomy" id="6130"/>
    <lineage>
        <taxon>Eukaryota</taxon>
        <taxon>Metazoa</taxon>
        <taxon>Cnidaria</taxon>
        <taxon>Anthozoa</taxon>
        <taxon>Hexacorallia</taxon>
        <taxon>Scleractinia</taxon>
        <taxon>Astrocoeniina</taxon>
        <taxon>Acroporidae</taxon>
        <taxon>Acropora</taxon>
    </lineage>
</organism>
<feature type="region of interest" description="Disordered" evidence="1">
    <location>
        <begin position="2032"/>
        <end position="2057"/>
    </location>
</feature>
<dbReference type="Gene3D" id="3.10.20.90">
    <property type="entry name" value="Phosphatidylinositol 3-kinase Catalytic Subunit, Chain A, domain 1"/>
    <property type="match status" value="2"/>
</dbReference>
<feature type="compositionally biased region" description="Basic and acidic residues" evidence="1">
    <location>
        <begin position="1296"/>
        <end position="1306"/>
    </location>
</feature>
<feature type="region of interest" description="Disordered" evidence="1">
    <location>
        <begin position="1605"/>
        <end position="1624"/>
    </location>
</feature>
<reference evidence="2" key="2">
    <citation type="journal article" date="2023" name="Science">
        <title>Genomic signatures of disease resistance in endangered staghorn corals.</title>
        <authorList>
            <person name="Vollmer S.V."/>
            <person name="Selwyn J.D."/>
            <person name="Despard B.A."/>
            <person name="Roesel C.L."/>
        </authorList>
    </citation>
    <scope>NUCLEOTIDE SEQUENCE</scope>
    <source>
        <strain evidence="2">K2</strain>
    </source>
</reference>
<feature type="compositionally biased region" description="Pro residues" evidence="1">
    <location>
        <begin position="716"/>
        <end position="730"/>
    </location>
</feature>
<feature type="compositionally biased region" description="Polar residues" evidence="1">
    <location>
        <begin position="543"/>
        <end position="570"/>
    </location>
</feature>
<feature type="compositionally biased region" description="Pro residues" evidence="1">
    <location>
        <begin position="1496"/>
        <end position="1506"/>
    </location>
</feature>
<feature type="region of interest" description="Disordered" evidence="1">
    <location>
        <begin position="1493"/>
        <end position="1546"/>
    </location>
</feature>
<evidence type="ECO:0000313" key="2">
    <source>
        <dbReference type="EMBL" id="KAK2562189.1"/>
    </source>
</evidence>
<reference evidence="2" key="1">
    <citation type="journal article" date="2023" name="G3 (Bethesda)">
        <title>Whole genome assembly and annotation of the endangered Caribbean coral Acropora cervicornis.</title>
        <authorList>
            <person name="Selwyn J.D."/>
            <person name="Vollmer S.V."/>
        </authorList>
    </citation>
    <scope>NUCLEOTIDE SEQUENCE</scope>
    <source>
        <strain evidence="2">K2</strain>
    </source>
</reference>
<feature type="region of interest" description="Disordered" evidence="1">
    <location>
        <begin position="1279"/>
        <end position="1306"/>
    </location>
</feature>
<sequence length="2095" mass="230799">MNNMEKMASRFNILTRYFSDIRRLQTSKPQAPPPPQKFRKVDSFDVEEENTAPTFAASMPKKEYGNEPQGLAFRKLGVDIDMEQDCDNEVPRKAVEDQKLRPFAHNGETLLATFYGMLYTNDCTEKEWKLEIDGFIPICFVQVHGNPNKPFKIIAVENSRRVSKFLICSYQLLKINLKIMEYLVLGSTTCARNSTFVWWQDGSSMFGLRFGKENQAEQVLMELFILSNFLAAVVKQISDPTSSSSIHHTKVSLMIKLPDKQTTVMSVPGLLTMSELFEMVCEKENLDTTKHQLSLPRTGGRKVTFDSGTAVGSLRIREIAIIRTTLSDSRRGSSELDSKILQIVLPTGIQKSYKVSIDMTLKQLVMRICSRERLNPRHHSLQYIDFKHEFISMSGTVSELDVNEIRLMDKRGRNIPLVNDDDSPSNSPDNTKSDSSSTISGEEKENALVWQRSKSLDALVDGGGDVFAGQDQLATANETDATAPISLPRNAGGGPVKKKPAVFPKPNVVKSSTLPKKPPPFEMRSGVRLKNQSFSPIKKDSIYASTPDLSFSSKSEISPGTNDIKTSTPENKIKRRTAPPPPPRPAVPKALFGESKTDSKPVVLGPPIKKSNCAIRSKSSHGQSSIPAATSGGQLKPSQKKRPAPERPARPAPPKPVRQCSTDSKDSLESIDSTDRTKEIKASFKRRSVSLDLGLPHGYLEDDENGKVDWRGVPPIFIPPPPPSELPPPLDECDTPVEPLTEFEAGFLEGNGPTNGVVEFEKYLVPSPRQSVIKGELSIEPSDRMSVLATVHEHASFPVVPPPPLYSEPSSECSSNEILPPREPVTLSIRDEVKMVIKPTVHDVPPLFLETESIITTQDNEEKDRDSECDQSSEGVSKSLQAGLTQTCGSGSWDDNDSGSSVDGVSAIPPPFDFASTRPITPPCQFANPTVDPPEEVTKVHEADKTILCRAEYIPWMGEDQVPLNAKGRGTNRELEMISSKDIIKLDHNIEETSPDENSQKKTDEILGTNVVIGTCTGDQQYENQDIEKRSVQVANFESYRELEKQAVEVNVAAANDTSSGIGLSTDLSRKKKERPVTVQSHDLRADANTLNEVVNGKVNSKTEQQIRISKRVKPEPKGKTHNIVKQNSGVHVSTNPESLQMKKLREQRGPLNQQRQFEVEKFDQNLEPEKTEIKDKLMEVFEGSFTENAQSNWVARENEIVNTENSKSVSDALTLERKVEREVPPAMFGGTSTQSFIPEWVIPTKPLPVSKVKQPDTKSVPGTKVLVNSKLGVQQCALSRPHSSTVSNGGEQEDTPAKPDNRESCNDMKQMTTQFTEGGRTSLDVLNYKNSETSQDKCEQKYENKDTNVAADDVEGGSVFMEALVTPQTKPTNSPHDRLRELEGMLQELDKEASSSTSYPPHASERQGRYEELPTKSKLVEKVVVFEPRQEEERLELNSEGEWTMDVTLLKRQEDGSVFVEQMEDSDAERSQMRTGIDSELRLDLSSVQEAHVLPRPPSSSPPTTTPRSFTLHSPSELYSDRSTESGISLSEESKISFDSSGPVRDKENVAVQTCSTQTELQSDGDVVSENIEATETCRSVKPMNESSGVPAVSFSNDTITLTDSNLSDSTSGSSPPCLSSPVETINTVELPRPPPLRHHPDLASDLGLISSAAKVTEKEHESETKPEASSKRGESLLGQSTVSVVERPRSWVGPEVNNKRSIMWTSAFKPISFVEQGKKVAHPVSFQVKPFTGTSSVDPSIQPIVGSTEVTVTGSSLDESSKDISLDEENIQEKARITANSPAFKESHQTVSTDANNNPILKKPESFNSKGENLYFSSNFFESQRAPKDCQIKSVKAGPECTPSTDSSSSAASIRDQIMRDSMVGHRAQRSRPFSAVVDSSKFQVLTAGPKSSIKTGGSWADVKKRAAYQVAGMGKTENSSHEHASVQEDKLIKPDLRDPAAKPPRTILAENSRQKELQRIDNNKDLVNAHDKSLAQVKVVDAQATPEQPTKTGSNSFPLAFNKSFSSTENVKQGKAVDSALPTVIMRTKTGKEDPSKRHSMPAYIIPGTDRQPSKTSVSGGQFYFIMKDVKADTTVVPQGMVAAMKALREKK</sequence>
<feature type="compositionally biased region" description="Polar residues" evidence="1">
    <location>
        <begin position="620"/>
        <end position="637"/>
    </location>
</feature>
<dbReference type="Proteomes" id="UP001249851">
    <property type="component" value="Unassembled WGS sequence"/>
</dbReference>
<feature type="region of interest" description="Disordered" evidence="1">
    <location>
        <begin position="1656"/>
        <end position="1684"/>
    </location>
</feature>